<dbReference type="GO" id="GO:0006952">
    <property type="term" value="P:defense response"/>
    <property type="evidence" value="ECO:0007669"/>
    <property type="project" value="UniProtKB-KW"/>
</dbReference>
<evidence type="ECO:0000256" key="2">
    <source>
        <dbReference type="ARBA" id="ARBA00022614"/>
    </source>
</evidence>
<evidence type="ECO:0000313" key="9">
    <source>
        <dbReference type="Proteomes" id="UP000235145"/>
    </source>
</evidence>
<dbReference type="InterPro" id="IPR027417">
    <property type="entry name" value="P-loop_NTPase"/>
</dbReference>
<dbReference type="SUPFAM" id="SSF52058">
    <property type="entry name" value="L domain-like"/>
    <property type="match status" value="1"/>
</dbReference>
<dbReference type="InterPro" id="IPR057135">
    <property type="entry name" value="At4g27190-like_LRR"/>
</dbReference>
<dbReference type="Gene3D" id="1.10.8.430">
    <property type="entry name" value="Helical domain of apoptotic protease-activating factors"/>
    <property type="match status" value="1"/>
</dbReference>
<evidence type="ECO:0000313" key="8">
    <source>
        <dbReference type="EMBL" id="KAJ0221957.1"/>
    </source>
</evidence>
<comment type="similarity">
    <text evidence="1">Belongs to the disease resistance NB-LRR family.</text>
</comment>
<protein>
    <recommendedName>
        <fullName evidence="10">NB-ARC domain-containing protein</fullName>
    </recommendedName>
</protein>
<comment type="caution">
    <text evidence="8">The sequence shown here is derived from an EMBL/GenBank/DDBJ whole genome shotgun (WGS) entry which is preliminary data.</text>
</comment>
<feature type="domain" description="Disease resistance protein At4g27190-like leucine-rich repeats" evidence="7">
    <location>
        <begin position="1090"/>
        <end position="1168"/>
    </location>
</feature>
<feature type="domain" description="Disease resistance protein At4g27190-like leucine-rich repeats" evidence="7">
    <location>
        <begin position="909"/>
        <end position="1059"/>
    </location>
</feature>
<name>A0A9R1XWF1_LACSA</name>
<dbReference type="Proteomes" id="UP000235145">
    <property type="component" value="Unassembled WGS sequence"/>
</dbReference>
<gene>
    <name evidence="8" type="ORF">LSAT_V11C200052260</name>
</gene>
<dbReference type="SUPFAM" id="SSF52540">
    <property type="entry name" value="P-loop containing nucleoside triphosphate hydrolases"/>
    <property type="match status" value="1"/>
</dbReference>
<dbReference type="SUPFAM" id="SSF52047">
    <property type="entry name" value="RNI-like"/>
    <property type="match status" value="3"/>
</dbReference>
<dbReference type="Pfam" id="PF23247">
    <property type="entry name" value="LRR_RPS2"/>
    <property type="match status" value="6"/>
</dbReference>
<dbReference type="InterPro" id="IPR042197">
    <property type="entry name" value="Apaf_helical"/>
</dbReference>
<sequence>MAIVDSVVDPTGIVGAIINPIAQTALVPLTDHVGYMISCRKYVRDMQMKMTELNTSRISAEEHISRNTRNHLQIPSQIKDWLDQVEGIRANVANFPIDVISCCSLRIRHKLGQKAFKITEQIESLTRQNSLIIWTDEPVPLGRVGSMIASTSAASSDHHDVFPSREQIFRKALEALEPVQKSHIIALWGMGGVGKTTMMKKLKEVVEQKKMFNIIVQVVIGEKTNPIAIQQAVADYLSIELKENTKEARADKLRKWFEDDGGKNKFLVILDDVWQFVDLEDIGLSPLPNKGVNFKVLLTSRDSHVCTLMGAEANSILNIKVLTAVEGQSLFRQFAKNAGDDDLDPAFNRIADSIASRCQGLPIAIKTIALSLKGRSKSAWDVALSRLENHKIGSEEVVREVFKISYDNLQDEVTKSIFLLCALFPEDFDIPTEELMRYGWGLKLFIEAKTISEARNRLNTCTERLRETNLLFGSDYFGCVKMHDVVRDFVLHMFSEVEHASIVNHGNMSEWPEKNDTSNSCKRISLTCKGMSKFPKDLNYPNLSILKLMHGDKSLSFPEDFYGKMEKVQVISYDKLMYPLLPSSLECSTNVRVLHLHYCSLRMFDCSSIGNLLNMEVLSFANSNIEWLPSTIGNLKKLRLLDLTNCKGLRIDNGVLKNLVKLEELYMGVNRLYGQAVSLTDENCNEMAERSKNLLALESKLFKYNAQVKNISFENLERFKISVGRSLDGSFSKSRHSYENTLKLAIDKGELLESRMNGLFEKTEVLCLSVGDMYHLSDVKVKSSSFYNLRVLVVSECAELKHLFTLGVANTLSKLEHLEVYKCDNMEELIHTGGSEGDTITFPKLKLLYLHGLPNLLGLCLNVNAIELPELVQMKLYSIPGFTSIYPRNKLEASSLLKEEVVIPKLDILEIHDMENLKEIWPSELSRGEKVKLREIKVRNCDKLVNLFPHNPMSLLHHLEELIVEKCGSIEELFNIDLDCASVIGEEDNNSSLRNINVENSMKLREVWRIKGADNSRPLFRGFQVVEKIIITRCKRFTNVFTPITTNFDLGALLEISVDCRGNDESDQSNQEQEQTDILSEEETLQEATASISNVVFPPCLMHSFHNLHKLKLDNYEGVEVVFEIESESPTCRELVTTHNNQQQPIILPYLQELYLRNMDNTSHVWKCSNWNNFFTLPKQQSESPFHNLTTINIEFCRSIKYLFSPLMVELLSNLKKLHIERCDGIEEVVSNRDDEDEEMTTSTHTTTNLFPHLNSLTLRFMRNLNSIGGGGAKDEGSNEISFNNTTTTTAVLDQFELSEAGGVSWSLCQYSREIIIYECHALSSVIPCYAAGQMQKLQVLTVMYCDGLKEVFETQLGTSSNKNRKSGGDEGNGGVPRVNNNVIMLPNLKILRIENCDGLEHIFTFSALESLRQLQELKIEDCYRMKVIVKKEEDEYGEQQTTTTTTKGASSSSSSSSSSKKVVVFPCLKSIVLVNLPELVGFFLGKNEFQMPSLDKLIITECPKMMVFAAGGSTAPQLKYIHTELGRHALDQESGLNFHQTSFQSLYGDTLGPATSEGTTWSFHNLIELYMEFNDDVKKIIPSSELLQLQKLEKIHVSWCDGVEEVFETALEAAGRNGNSGIGFDESSQTTTTTLVNLPNLGEMKLRGLDCLRYIWKSNQWTAFEFPNLTRVEISVCNRLEHVFTSSMVGSLLQLQELRIWNCSQIEVVIVQDADVSVEEDKEKESDGKTNKEILALPHLKSLKLQLLQSLKGFSLGTAFEFPKLTRVEISNCNSLEHVFTSSMVGSLSQLQELHIDYCRQMEEVIVKDADVCVEEDKEKESDGKTNKEILVLPRLKSLTLEWLPCLKGFSLGKEDFSFPLLDTLSISRCPAITTFTKGNSTTPQLKEIETNFGSFYAAGEKDINSLIKIKQQFVG</sequence>
<dbReference type="GO" id="GO:0043531">
    <property type="term" value="F:ADP binding"/>
    <property type="evidence" value="ECO:0007669"/>
    <property type="project" value="InterPro"/>
</dbReference>
<dbReference type="Gene3D" id="3.40.50.300">
    <property type="entry name" value="P-loop containing nucleotide triphosphate hydrolases"/>
    <property type="match status" value="1"/>
</dbReference>
<keyword evidence="2" id="KW-0433">Leucine-rich repeat</keyword>
<organism evidence="8 9">
    <name type="scientific">Lactuca sativa</name>
    <name type="common">Garden lettuce</name>
    <dbReference type="NCBI Taxonomy" id="4236"/>
    <lineage>
        <taxon>Eukaryota</taxon>
        <taxon>Viridiplantae</taxon>
        <taxon>Streptophyta</taxon>
        <taxon>Embryophyta</taxon>
        <taxon>Tracheophyta</taxon>
        <taxon>Spermatophyta</taxon>
        <taxon>Magnoliopsida</taxon>
        <taxon>eudicotyledons</taxon>
        <taxon>Gunneridae</taxon>
        <taxon>Pentapetalae</taxon>
        <taxon>asterids</taxon>
        <taxon>campanulids</taxon>
        <taxon>Asterales</taxon>
        <taxon>Asteraceae</taxon>
        <taxon>Cichorioideae</taxon>
        <taxon>Cichorieae</taxon>
        <taxon>Lactucinae</taxon>
        <taxon>Lactuca</taxon>
    </lineage>
</organism>
<dbReference type="PRINTS" id="PR00364">
    <property type="entry name" value="DISEASERSIST"/>
</dbReference>
<evidence type="ECO:0000256" key="4">
    <source>
        <dbReference type="ARBA" id="ARBA00022840"/>
    </source>
</evidence>
<keyword evidence="4" id="KW-0547">Nucleotide-binding</keyword>
<feature type="domain" description="Disease resistance protein At4g27190-like leucine-rich repeats" evidence="7">
    <location>
        <begin position="1385"/>
        <end position="1506"/>
    </location>
</feature>
<keyword evidence="9" id="KW-1185">Reference proteome</keyword>
<dbReference type="PANTHER" id="PTHR33463:SF96">
    <property type="entry name" value="LEUCINE-RICH REPEAT DOMAIN, L DOMAIN-LIKE PROTEIN-RELATED"/>
    <property type="match status" value="1"/>
</dbReference>
<dbReference type="EMBL" id="NBSK02000002">
    <property type="protein sequence ID" value="KAJ0221957.1"/>
    <property type="molecule type" value="Genomic_DNA"/>
</dbReference>
<feature type="domain" description="Disease resistance protein At4g27190-like leucine-rich repeats" evidence="7">
    <location>
        <begin position="1182"/>
        <end position="1268"/>
    </location>
</feature>
<proteinExistence type="inferred from homology"/>
<accession>A0A9R1XWF1</accession>
<feature type="region of interest" description="Disordered" evidence="5">
    <location>
        <begin position="1435"/>
        <end position="1459"/>
    </location>
</feature>
<dbReference type="GO" id="GO:0005524">
    <property type="term" value="F:ATP binding"/>
    <property type="evidence" value="ECO:0007669"/>
    <property type="project" value="UniProtKB-KW"/>
</dbReference>
<evidence type="ECO:0000259" key="7">
    <source>
        <dbReference type="Pfam" id="PF23247"/>
    </source>
</evidence>
<reference evidence="8 9" key="1">
    <citation type="journal article" date="2017" name="Nat. Commun.">
        <title>Genome assembly with in vitro proximity ligation data and whole-genome triplication in lettuce.</title>
        <authorList>
            <person name="Reyes-Chin-Wo S."/>
            <person name="Wang Z."/>
            <person name="Yang X."/>
            <person name="Kozik A."/>
            <person name="Arikit S."/>
            <person name="Song C."/>
            <person name="Xia L."/>
            <person name="Froenicke L."/>
            <person name="Lavelle D.O."/>
            <person name="Truco M.J."/>
            <person name="Xia R."/>
            <person name="Zhu S."/>
            <person name="Xu C."/>
            <person name="Xu H."/>
            <person name="Xu X."/>
            <person name="Cox K."/>
            <person name="Korf I."/>
            <person name="Meyers B.C."/>
            <person name="Michelmore R.W."/>
        </authorList>
    </citation>
    <scope>NUCLEOTIDE SEQUENCE [LARGE SCALE GENOMIC DNA]</scope>
    <source>
        <strain evidence="9">cv. Salinas</strain>
        <tissue evidence="8">Seedlings</tissue>
    </source>
</reference>
<feature type="domain" description="Disease resistance protein At4g27190-like leucine-rich repeats" evidence="7">
    <location>
        <begin position="1563"/>
        <end position="1704"/>
    </location>
</feature>
<feature type="compositionally biased region" description="Low complexity" evidence="5">
    <location>
        <begin position="1442"/>
        <end position="1459"/>
    </location>
</feature>
<feature type="domain" description="NB-ARC" evidence="6">
    <location>
        <begin position="166"/>
        <end position="337"/>
    </location>
</feature>
<dbReference type="PANTHER" id="PTHR33463">
    <property type="entry name" value="NB-ARC DOMAIN-CONTAINING PROTEIN-RELATED"/>
    <property type="match status" value="1"/>
</dbReference>
<dbReference type="InterPro" id="IPR002182">
    <property type="entry name" value="NB-ARC"/>
</dbReference>
<dbReference type="InterPro" id="IPR050905">
    <property type="entry name" value="Plant_NBS-LRR"/>
</dbReference>
<evidence type="ECO:0000256" key="5">
    <source>
        <dbReference type="SAM" id="MobiDB-lite"/>
    </source>
</evidence>
<evidence type="ECO:0000256" key="1">
    <source>
        <dbReference type="ARBA" id="ARBA00008894"/>
    </source>
</evidence>
<keyword evidence="3" id="KW-0611">Plant defense</keyword>
<evidence type="ECO:0008006" key="10">
    <source>
        <dbReference type="Google" id="ProtNLM"/>
    </source>
</evidence>
<evidence type="ECO:0000256" key="3">
    <source>
        <dbReference type="ARBA" id="ARBA00022821"/>
    </source>
</evidence>
<feature type="domain" description="Disease resistance protein At4g27190-like leucine-rich repeats" evidence="7">
    <location>
        <begin position="779"/>
        <end position="887"/>
    </location>
</feature>
<keyword evidence="4" id="KW-0067">ATP-binding</keyword>
<dbReference type="InterPro" id="IPR032675">
    <property type="entry name" value="LRR_dom_sf"/>
</dbReference>
<dbReference type="Pfam" id="PF00931">
    <property type="entry name" value="NB-ARC"/>
    <property type="match status" value="1"/>
</dbReference>
<evidence type="ECO:0000259" key="6">
    <source>
        <dbReference type="Pfam" id="PF00931"/>
    </source>
</evidence>
<dbReference type="Gene3D" id="3.80.10.10">
    <property type="entry name" value="Ribonuclease Inhibitor"/>
    <property type="match status" value="5"/>
</dbReference>